<dbReference type="AlphaFoldDB" id="A0A1V6SER1"/>
<comment type="caution">
    <text evidence="1">The sequence shown here is derived from an EMBL/GenBank/DDBJ whole genome shotgun (WGS) entry which is preliminary data.</text>
</comment>
<sequence length="127" mass="14063">MPAAEGPMSVVELLHKILLVPDLKERVWQAAFCLVFLFCWSVTTTSAELVRAWAPRILAPYNPSTPPAPLALPVPACSKILVVADIPPVPPNCPLAAIDDEYRAPRFTSRLLRHSHHQITAQAQIYF</sequence>
<name>A0A1V6SER1_9EURO</name>
<dbReference type="EMBL" id="MDYP01000001">
    <property type="protein sequence ID" value="OQE12259.1"/>
    <property type="molecule type" value="Genomic_DNA"/>
</dbReference>
<evidence type="ECO:0000313" key="1">
    <source>
        <dbReference type="EMBL" id="OQE12259.1"/>
    </source>
</evidence>
<evidence type="ECO:0000313" key="2">
    <source>
        <dbReference type="Proteomes" id="UP000191518"/>
    </source>
</evidence>
<dbReference type="Proteomes" id="UP000191518">
    <property type="component" value="Unassembled WGS sequence"/>
</dbReference>
<organism evidence="1 2">
    <name type="scientific">Penicillium vulpinum</name>
    <dbReference type="NCBI Taxonomy" id="29845"/>
    <lineage>
        <taxon>Eukaryota</taxon>
        <taxon>Fungi</taxon>
        <taxon>Dikarya</taxon>
        <taxon>Ascomycota</taxon>
        <taxon>Pezizomycotina</taxon>
        <taxon>Eurotiomycetes</taxon>
        <taxon>Eurotiomycetidae</taxon>
        <taxon>Eurotiales</taxon>
        <taxon>Aspergillaceae</taxon>
        <taxon>Penicillium</taxon>
    </lineage>
</organism>
<keyword evidence="2" id="KW-1185">Reference proteome</keyword>
<gene>
    <name evidence="1" type="ORF">PENVUL_c001G02912</name>
</gene>
<proteinExistence type="predicted"/>
<protein>
    <submittedName>
        <fullName evidence="1">Uncharacterized protein</fullName>
    </submittedName>
</protein>
<accession>A0A1V6SER1</accession>
<reference evidence="2" key="1">
    <citation type="journal article" date="2017" name="Nat. Microbiol.">
        <title>Global analysis of biosynthetic gene clusters reveals vast potential of secondary metabolite production in Penicillium species.</title>
        <authorList>
            <person name="Nielsen J.C."/>
            <person name="Grijseels S."/>
            <person name="Prigent S."/>
            <person name="Ji B."/>
            <person name="Dainat J."/>
            <person name="Nielsen K.F."/>
            <person name="Frisvad J.C."/>
            <person name="Workman M."/>
            <person name="Nielsen J."/>
        </authorList>
    </citation>
    <scope>NUCLEOTIDE SEQUENCE [LARGE SCALE GENOMIC DNA]</scope>
    <source>
        <strain evidence="2">IBT 29486</strain>
    </source>
</reference>